<reference evidence="6 7" key="1">
    <citation type="submission" date="2014-05" db="EMBL/GenBank/DDBJ databases">
        <title>Draft Genome Sequence of Nitratireductor basaltis Strain UMTGB225, A Marine Bacterium Isolated from Green Barrel Tunicate.</title>
        <authorList>
            <person name="Gan H.Y."/>
        </authorList>
    </citation>
    <scope>NUCLEOTIDE SEQUENCE [LARGE SCALE GENOMIC DNA]</scope>
    <source>
        <strain evidence="6 7">UMTGB225</strain>
    </source>
</reference>
<dbReference type="PANTHER" id="PTHR30579">
    <property type="entry name" value="TRANSCRIPTIONAL REGULATOR"/>
    <property type="match status" value="1"/>
</dbReference>
<dbReference type="FunFam" id="1.10.10.10:FF:000001">
    <property type="entry name" value="LysR family transcriptional regulator"/>
    <property type="match status" value="1"/>
</dbReference>
<evidence type="ECO:0000256" key="4">
    <source>
        <dbReference type="ARBA" id="ARBA00023163"/>
    </source>
</evidence>
<evidence type="ECO:0000259" key="5">
    <source>
        <dbReference type="PROSITE" id="PS50931"/>
    </source>
</evidence>
<keyword evidence="4" id="KW-0804">Transcription</keyword>
<evidence type="ECO:0000313" key="6">
    <source>
        <dbReference type="EMBL" id="KFB08733.1"/>
    </source>
</evidence>
<evidence type="ECO:0000256" key="2">
    <source>
        <dbReference type="ARBA" id="ARBA00023015"/>
    </source>
</evidence>
<proteinExistence type="inferred from homology"/>
<dbReference type="EMBL" id="JMQM01000002">
    <property type="protein sequence ID" value="KFB08733.1"/>
    <property type="molecule type" value="Genomic_DNA"/>
</dbReference>
<dbReference type="InterPro" id="IPR000847">
    <property type="entry name" value="LysR_HTH_N"/>
</dbReference>
<dbReference type="Pfam" id="PF00126">
    <property type="entry name" value="HTH_1"/>
    <property type="match status" value="1"/>
</dbReference>
<dbReference type="InterPro" id="IPR036388">
    <property type="entry name" value="WH-like_DNA-bd_sf"/>
</dbReference>
<dbReference type="PANTHER" id="PTHR30579:SF3">
    <property type="entry name" value="TRANSCRIPTIONAL REGULATORY PROTEIN"/>
    <property type="match status" value="1"/>
</dbReference>
<protein>
    <submittedName>
        <fullName evidence="6">LysR family transcriptional regulator</fullName>
    </submittedName>
</protein>
<dbReference type="Gene3D" id="1.10.10.10">
    <property type="entry name" value="Winged helix-like DNA-binding domain superfamily/Winged helix DNA-binding domain"/>
    <property type="match status" value="1"/>
</dbReference>
<name>A0A084U6Z7_9HYPH</name>
<dbReference type="PRINTS" id="PR00039">
    <property type="entry name" value="HTHLYSR"/>
</dbReference>
<feature type="domain" description="HTH lysR-type" evidence="5">
    <location>
        <begin position="1"/>
        <end position="58"/>
    </location>
</feature>
<evidence type="ECO:0000256" key="1">
    <source>
        <dbReference type="ARBA" id="ARBA00009437"/>
    </source>
</evidence>
<dbReference type="eggNOG" id="COG0583">
    <property type="taxonomic scope" value="Bacteria"/>
</dbReference>
<comment type="caution">
    <text evidence="6">The sequence shown here is derived from an EMBL/GenBank/DDBJ whole genome shotgun (WGS) entry which is preliminary data.</text>
</comment>
<evidence type="ECO:0000256" key="3">
    <source>
        <dbReference type="ARBA" id="ARBA00023125"/>
    </source>
</evidence>
<organism evidence="6 7">
    <name type="scientific">Nitratireductor basaltis</name>
    <dbReference type="NCBI Taxonomy" id="472175"/>
    <lineage>
        <taxon>Bacteria</taxon>
        <taxon>Pseudomonadati</taxon>
        <taxon>Pseudomonadota</taxon>
        <taxon>Alphaproteobacteria</taxon>
        <taxon>Hyphomicrobiales</taxon>
        <taxon>Phyllobacteriaceae</taxon>
        <taxon>Nitratireductor</taxon>
    </lineage>
</organism>
<dbReference type="RefSeq" id="WP_036485826.1">
    <property type="nucleotide sequence ID" value="NZ_JMQM01000002.1"/>
</dbReference>
<dbReference type="GO" id="GO:0003677">
    <property type="term" value="F:DNA binding"/>
    <property type="evidence" value="ECO:0007669"/>
    <property type="project" value="UniProtKB-KW"/>
</dbReference>
<dbReference type="Gene3D" id="3.40.190.290">
    <property type="match status" value="1"/>
</dbReference>
<accession>A0A084U6Z7</accession>
<dbReference type="InterPro" id="IPR050176">
    <property type="entry name" value="LTTR"/>
</dbReference>
<comment type="similarity">
    <text evidence="1">Belongs to the LysR transcriptional regulatory family.</text>
</comment>
<dbReference type="SUPFAM" id="SSF53850">
    <property type="entry name" value="Periplasmic binding protein-like II"/>
    <property type="match status" value="1"/>
</dbReference>
<sequence length="293" mass="32459">MNWDDVRIFLAVARAGQILGAAKRLNLNHATVSRRVAALEESLGTQLFHRLTTGSELTAAGERLMESAERMEADMIAARAELGGEGETVSGTVRIGAPDGFGVAFLAQQLGNLTAQHPGLSVQLVPVPRSFSLSRREADIAITVERPTEGRLVAQKLVDYTLNLYASRAYLDENPAPSRVEDLKHHRLVGYVPDLIISRTLDYATEIYEGWEAAYSVSSALGQVEAVRAGFGIGILHTFIARNHPELVELNLTQPIRRNYWLVYHESMRPSRRVQKVAEFISKLVEKERGLFV</sequence>
<gene>
    <name evidence="6" type="ORF">EL18_02987</name>
</gene>
<dbReference type="Proteomes" id="UP000053675">
    <property type="component" value="Unassembled WGS sequence"/>
</dbReference>
<dbReference type="AlphaFoldDB" id="A0A084U6Z7"/>
<dbReference type="OrthoDB" id="9787460at2"/>
<dbReference type="GO" id="GO:0003700">
    <property type="term" value="F:DNA-binding transcription factor activity"/>
    <property type="evidence" value="ECO:0007669"/>
    <property type="project" value="InterPro"/>
</dbReference>
<dbReference type="PATRIC" id="fig|472175.3.peg.2980"/>
<evidence type="ECO:0000313" key="7">
    <source>
        <dbReference type="Proteomes" id="UP000053675"/>
    </source>
</evidence>
<dbReference type="InterPro" id="IPR036390">
    <property type="entry name" value="WH_DNA-bd_sf"/>
</dbReference>
<keyword evidence="7" id="KW-1185">Reference proteome</keyword>
<dbReference type="STRING" id="472175.EL18_02987"/>
<dbReference type="Pfam" id="PF03466">
    <property type="entry name" value="LysR_substrate"/>
    <property type="match status" value="1"/>
</dbReference>
<keyword evidence="2" id="KW-0805">Transcription regulation</keyword>
<dbReference type="PROSITE" id="PS50931">
    <property type="entry name" value="HTH_LYSR"/>
    <property type="match status" value="1"/>
</dbReference>
<keyword evidence="3" id="KW-0238">DNA-binding</keyword>
<dbReference type="SUPFAM" id="SSF46785">
    <property type="entry name" value="Winged helix' DNA-binding domain"/>
    <property type="match status" value="1"/>
</dbReference>
<dbReference type="InterPro" id="IPR005119">
    <property type="entry name" value="LysR_subst-bd"/>
</dbReference>